<keyword evidence="2" id="KW-1185">Reference proteome</keyword>
<accession>A0A9J6FVU9</accession>
<gene>
    <name evidence="1" type="ORF">HPB48_007865</name>
</gene>
<proteinExistence type="predicted"/>
<organism evidence="1 2">
    <name type="scientific">Haemaphysalis longicornis</name>
    <name type="common">Bush tick</name>
    <dbReference type="NCBI Taxonomy" id="44386"/>
    <lineage>
        <taxon>Eukaryota</taxon>
        <taxon>Metazoa</taxon>
        <taxon>Ecdysozoa</taxon>
        <taxon>Arthropoda</taxon>
        <taxon>Chelicerata</taxon>
        <taxon>Arachnida</taxon>
        <taxon>Acari</taxon>
        <taxon>Parasitiformes</taxon>
        <taxon>Ixodida</taxon>
        <taxon>Ixodoidea</taxon>
        <taxon>Ixodidae</taxon>
        <taxon>Haemaphysalinae</taxon>
        <taxon>Haemaphysalis</taxon>
    </lineage>
</organism>
<evidence type="ECO:0000313" key="1">
    <source>
        <dbReference type="EMBL" id="KAH9366449.1"/>
    </source>
</evidence>
<name>A0A9J6FVU9_HAELO</name>
<sequence>MKVEVNRTPISSATEDELWAAVFADWQRLASDTSVVTALYESLPSRLSAVVEVNGDMTH</sequence>
<evidence type="ECO:0000313" key="2">
    <source>
        <dbReference type="Proteomes" id="UP000821853"/>
    </source>
</evidence>
<dbReference type="AlphaFoldDB" id="A0A9J6FVU9"/>
<reference evidence="1 2" key="1">
    <citation type="journal article" date="2020" name="Cell">
        <title>Large-Scale Comparative Analyses of Tick Genomes Elucidate Their Genetic Diversity and Vector Capacities.</title>
        <authorList>
            <consortium name="Tick Genome and Microbiome Consortium (TIGMIC)"/>
            <person name="Jia N."/>
            <person name="Wang J."/>
            <person name="Shi W."/>
            <person name="Du L."/>
            <person name="Sun Y."/>
            <person name="Zhan W."/>
            <person name="Jiang J.F."/>
            <person name="Wang Q."/>
            <person name="Zhang B."/>
            <person name="Ji P."/>
            <person name="Bell-Sakyi L."/>
            <person name="Cui X.M."/>
            <person name="Yuan T.T."/>
            <person name="Jiang B.G."/>
            <person name="Yang W.F."/>
            <person name="Lam T.T."/>
            <person name="Chang Q.C."/>
            <person name="Ding S.J."/>
            <person name="Wang X.J."/>
            <person name="Zhu J.G."/>
            <person name="Ruan X.D."/>
            <person name="Zhao L."/>
            <person name="Wei J.T."/>
            <person name="Ye R.Z."/>
            <person name="Que T.C."/>
            <person name="Du C.H."/>
            <person name="Zhou Y.H."/>
            <person name="Cheng J.X."/>
            <person name="Dai P.F."/>
            <person name="Guo W.B."/>
            <person name="Han X.H."/>
            <person name="Huang E.J."/>
            <person name="Li L.F."/>
            <person name="Wei W."/>
            <person name="Gao Y.C."/>
            <person name="Liu J.Z."/>
            <person name="Shao H.Z."/>
            <person name="Wang X."/>
            <person name="Wang C.C."/>
            <person name="Yang T.C."/>
            <person name="Huo Q.B."/>
            <person name="Li W."/>
            <person name="Chen H.Y."/>
            <person name="Chen S.E."/>
            <person name="Zhou L.G."/>
            <person name="Ni X.B."/>
            <person name="Tian J.H."/>
            <person name="Sheng Y."/>
            <person name="Liu T."/>
            <person name="Pan Y.S."/>
            <person name="Xia L.Y."/>
            <person name="Li J."/>
            <person name="Zhao F."/>
            <person name="Cao W.C."/>
        </authorList>
    </citation>
    <scope>NUCLEOTIDE SEQUENCE [LARGE SCALE GENOMIC DNA]</scope>
    <source>
        <strain evidence="1">HaeL-2018</strain>
    </source>
</reference>
<dbReference type="VEuPathDB" id="VectorBase:HLOH_050456"/>
<dbReference type="EMBL" id="JABSTR010000004">
    <property type="protein sequence ID" value="KAH9366449.1"/>
    <property type="molecule type" value="Genomic_DNA"/>
</dbReference>
<comment type="caution">
    <text evidence="1">The sequence shown here is derived from an EMBL/GenBank/DDBJ whole genome shotgun (WGS) entry which is preliminary data.</text>
</comment>
<protein>
    <submittedName>
        <fullName evidence="1">Uncharacterized protein</fullName>
    </submittedName>
</protein>
<dbReference type="Proteomes" id="UP000821853">
    <property type="component" value="Chromosome 2"/>
</dbReference>
<dbReference type="OrthoDB" id="6507355at2759"/>